<accession>A0A1B2I989</accession>
<dbReference type="RefSeq" id="WP_066748739.1">
    <property type="nucleotide sequence ID" value="NZ_JAQYOR010000070.1"/>
</dbReference>
<evidence type="ECO:0000259" key="1">
    <source>
        <dbReference type="Pfam" id="PF21891"/>
    </source>
</evidence>
<name>A0A1B2I989_9BACT</name>
<dbReference type="EMBL" id="CP016757">
    <property type="protein sequence ID" value="ANZ46497.1"/>
    <property type="molecule type" value="Genomic_DNA"/>
</dbReference>
<dbReference type="InterPro" id="IPR054210">
    <property type="entry name" value="DUF6917"/>
</dbReference>
<gene>
    <name evidence="2" type="ORF">BED41_00965</name>
</gene>
<keyword evidence="3" id="KW-1185">Reference proteome</keyword>
<evidence type="ECO:0000313" key="3">
    <source>
        <dbReference type="Proteomes" id="UP000093044"/>
    </source>
</evidence>
<feature type="domain" description="DUF6917" evidence="1">
    <location>
        <begin position="12"/>
        <end position="135"/>
    </location>
</feature>
<dbReference type="KEGG" id="cpor:BED41_00965"/>
<reference evidence="2" key="1">
    <citation type="submission" date="2016-08" db="EMBL/GenBank/DDBJ databases">
        <title>Complete genome of Cloacibacillus porcorum.</title>
        <authorList>
            <person name="Looft T."/>
            <person name="Bayles D.O."/>
            <person name="Alt D.P."/>
        </authorList>
    </citation>
    <scope>NUCLEOTIDE SEQUENCE [LARGE SCALE GENOMIC DNA]</scope>
    <source>
        <strain evidence="2">CL-84</strain>
    </source>
</reference>
<dbReference type="STRING" id="1197717.BED41_00965"/>
<organism evidence="2 3">
    <name type="scientific">Cloacibacillus porcorum</name>
    <dbReference type="NCBI Taxonomy" id="1197717"/>
    <lineage>
        <taxon>Bacteria</taxon>
        <taxon>Thermotogati</taxon>
        <taxon>Synergistota</taxon>
        <taxon>Synergistia</taxon>
        <taxon>Synergistales</taxon>
        <taxon>Synergistaceae</taxon>
        <taxon>Cloacibacillus</taxon>
    </lineage>
</organism>
<dbReference type="AlphaFoldDB" id="A0A1B2I989"/>
<proteinExistence type="predicted"/>
<dbReference type="Proteomes" id="UP000093044">
    <property type="component" value="Chromosome"/>
</dbReference>
<protein>
    <recommendedName>
        <fullName evidence="1">DUF6917 domain-containing protein</fullName>
    </recommendedName>
</protein>
<dbReference type="Pfam" id="PF21891">
    <property type="entry name" value="DUF6917"/>
    <property type="match status" value="1"/>
</dbReference>
<sequence length="142" mass="16052">MILKFNRDIFYAKRDAEGEVIVVLDGKRDDRRLKIETHYARSLKKYDIHEVIVTDESDVELGGEVNKIGYICFFEVSQGGHIILGDGLYIAGDLIGRVVGFDDIHMPNHMNIIVQSQDRRSAKERGIMLGDKVSIGFIRGNS</sequence>
<evidence type="ECO:0000313" key="2">
    <source>
        <dbReference type="EMBL" id="ANZ46497.1"/>
    </source>
</evidence>